<evidence type="ECO:0000256" key="4">
    <source>
        <dbReference type="ARBA" id="ARBA00022803"/>
    </source>
</evidence>
<keyword evidence="8" id="KW-1185">Reference proteome</keyword>
<organism evidence="7 8">
    <name type="scientific">Mesocestoides corti</name>
    <name type="common">Flatworm</name>
    <dbReference type="NCBI Taxonomy" id="53468"/>
    <lineage>
        <taxon>Eukaryota</taxon>
        <taxon>Metazoa</taxon>
        <taxon>Spiralia</taxon>
        <taxon>Lophotrochozoa</taxon>
        <taxon>Platyhelminthes</taxon>
        <taxon>Cestoda</taxon>
        <taxon>Eucestoda</taxon>
        <taxon>Cyclophyllidea</taxon>
        <taxon>Mesocestoididae</taxon>
        <taxon>Mesocestoides</taxon>
    </lineage>
</organism>
<comment type="subcellular location">
    <subcellularLocation>
        <location evidence="1">Mitochondrion</location>
    </subcellularLocation>
</comment>
<keyword evidence="5" id="KW-0809">Transit peptide</keyword>
<dbReference type="PANTHER" id="PTHR13143">
    <property type="entry name" value="TETRATRICOPEPTIDE REPEAT PROTEIN 19"/>
    <property type="match status" value="1"/>
</dbReference>
<dbReference type="GO" id="GO:0005743">
    <property type="term" value="C:mitochondrial inner membrane"/>
    <property type="evidence" value="ECO:0007669"/>
    <property type="project" value="TreeGrafter"/>
</dbReference>
<dbReference type="Pfam" id="PF13424">
    <property type="entry name" value="TPR_12"/>
    <property type="match status" value="1"/>
</dbReference>
<sequence length="293" mass="32985">MSVANCRSFLGGSFGALCLIWPFPTRQPITLEEETRNLMKVAYAQIRENHYEAADATLHQILKLLTDAFHASHISPSEHSGRRARVFSELANLRLLQRNYTDAEKLFIETIRSSIAGGMDPDDACIVELSLKLSLIYDKLGDSEKALLGFKHCFEVQLKRMGKLKEAREKLVVALKSARRIYAPDHENCLHLLADLASLESQIGNFNAALDHLDEGIRLAEQHETSTAPLIRLFCMRAVIEGNRGEFASAADWLQKAHKKCSELGEQKEREALREEVQAVRKMIDAWDVEASV</sequence>
<dbReference type="InterPro" id="IPR040395">
    <property type="entry name" value="TTC19"/>
</dbReference>
<evidence type="ECO:0000256" key="6">
    <source>
        <dbReference type="ARBA" id="ARBA00023128"/>
    </source>
</evidence>
<protein>
    <recommendedName>
        <fullName evidence="9">MalT-like TPR region domain-containing protein</fullName>
    </recommendedName>
</protein>
<dbReference type="Proteomes" id="UP000267029">
    <property type="component" value="Unassembled WGS sequence"/>
</dbReference>
<dbReference type="STRING" id="53468.A0A0R3U189"/>
<keyword evidence="4" id="KW-0802">TPR repeat</keyword>
<proteinExistence type="inferred from homology"/>
<evidence type="ECO:0000313" key="7">
    <source>
        <dbReference type="EMBL" id="VDD74106.1"/>
    </source>
</evidence>
<reference evidence="7 8" key="1">
    <citation type="submission" date="2018-10" db="EMBL/GenBank/DDBJ databases">
        <authorList>
            <consortium name="Pathogen Informatics"/>
        </authorList>
    </citation>
    <scope>NUCLEOTIDE SEQUENCE [LARGE SCALE GENOMIC DNA]</scope>
</reference>
<dbReference type="Gene3D" id="1.25.40.10">
    <property type="entry name" value="Tetratricopeptide repeat domain"/>
    <property type="match status" value="2"/>
</dbReference>
<name>A0A0R3U189_MESCO</name>
<keyword evidence="6" id="KW-0496">Mitochondrion</keyword>
<evidence type="ECO:0000313" key="8">
    <source>
        <dbReference type="Proteomes" id="UP000267029"/>
    </source>
</evidence>
<dbReference type="AlphaFoldDB" id="A0A0R3U189"/>
<dbReference type="PANTHER" id="PTHR13143:SF6">
    <property type="entry name" value="TETRATRICOPEPTIDE REPEAT PROTEIN 19, MITOCHONDRIAL"/>
    <property type="match status" value="1"/>
</dbReference>
<accession>A0A0R3U189</accession>
<evidence type="ECO:0000256" key="5">
    <source>
        <dbReference type="ARBA" id="ARBA00022946"/>
    </source>
</evidence>
<dbReference type="InterPro" id="IPR011990">
    <property type="entry name" value="TPR-like_helical_dom_sf"/>
</dbReference>
<comment type="similarity">
    <text evidence="2">Belongs to the TTC19 family.</text>
</comment>
<evidence type="ECO:0000256" key="1">
    <source>
        <dbReference type="ARBA" id="ARBA00004173"/>
    </source>
</evidence>
<dbReference type="OrthoDB" id="6265868at2759"/>
<dbReference type="GO" id="GO:0034551">
    <property type="term" value="P:mitochondrial respiratory chain complex III assembly"/>
    <property type="evidence" value="ECO:0007669"/>
    <property type="project" value="InterPro"/>
</dbReference>
<evidence type="ECO:0008006" key="9">
    <source>
        <dbReference type="Google" id="ProtNLM"/>
    </source>
</evidence>
<dbReference type="SUPFAM" id="SSF48452">
    <property type="entry name" value="TPR-like"/>
    <property type="match status" value="1"/>
</dbReference>
<evidence type="ECO:0000256" key="2">
    <source>
        <dbReference type="ARBA" id="ARBA00008219"/>
    </source>
</evidence>
<keyword evidence="3" id="KW-0677">Repeat</keyword>
<gene>
    <name evidence="7" type="ORF">MCOS_LOCUS109</name>
</gene>
<dbReference type="EMBL" id="UXSR01000008">
    <property type="protein sequence ID" value="VDD74106.1"/>
    <property type="molecule type" value="Genomic_DNA"/>
</dbReference>
<evidence type="ECO:0000256" key="3">
    <source>
        <dbReference type="ARBA" id="ARBA00022737"/>
    </source>
</evidence>